<feature type="non-terminal residue" evidence="2">
    <location>
        <position position="1"/>
    </location>
</feature>
<dbReference type="PANTHER" id="PTHR22878:SF73">
    <property type="entry name" value="DYNEIN AXONEMAL HEAVY CHAIN 1"/>
    <property type="match status" value="1"/>
</dbReference>
<comment type="caution">
    <text evidence="2">The sequence shown here is derived from an EMBL/GenBank/DDBJ whole genome shotgun (WGS) entry which is preliminary data.</text>
</comment>
<dbReference type="EMBL" id="CAJOBH010178894">
    <property type="protein sequence ID" value="CAF4933374.1"/>
    <property type="molecule type" value="Genomic_DNA"/>
</dbReference>
<reference evidence="2" key="1">
    <citation type="submission" date="2021-02" db="EMBL/GenBank/DDBJ databases">
        <authorList>
            <person name="Nowell W R."/>
        </authorList>
    </citation>
    <scope>NUCLEOTIDE SEQUENCE</scope>
</reference>
<protein>
    <recommendedName>
        <fullName evidence="1">Dynein heavy chain AAA lid domain-containing protein</fullName>
    </recommendedName>
</protein>
<dbReference type="GO" id="GO:0045505">
    <property type="term" value="F:dynein intermediate chain binding"/>
    <property type="evidence" value="ECO:0007669"/>
    <property type="project" value="InterPro"/>
</dbReference>
<evidence type="ECO:0000259" key="1">
    <source>
        <dbReference type="Pfam" id="PF18198"/>
    </source>
</evidence>
<evidence type="ECO:0000313" key="2">
    <source>
        <dbReference type="EMBL" id="CAF4933374.1"/>
    </source>
</evidence>
<dbReference type="InterPro" id="IPR041658">
    <property type="entry name" value="AAA_lid_11"/>
</dbReference>
<proteinExistence type="predicted"/>
<dbReference type="Proteomes" id="UP000681967">
    <property type="component" value="Unassembled WGS sequence"/>
</dbReference>
<dbReference type="Gene3D" id="1.10.8.720">
    <property type="entry name" value="Region D6 of dynein motor"/>
    <property type="match status" value="1"/>
</dbReference>
<dbReference type="GO" id="GO:0030286">
    <property type="term" value="C:dynein complex"/>
    <property type="evidence" value="ECO:0007669"/>
    <property type="project" value="InterPro"/>
</dbReference>
<sequence>MNVLDDFYAAKVLDANFCYDESQIYHQLPPVSEHQAYVGYVRSLPINDTPEIFGLHENANITFAQNETYRTLTDLLELQPKTATAGENRDVVIEKLAKDVLSRVPHPLPLATVMEKYPVMYEQ</sequence>
<dbReference type="Pfam" id="PF18198">
    <property type="entry name" value="AAA_lid_11"/>
    <property type="match status" value="1"/>
</dbReference>
<dbReference type="PANTHER" id="PTHR22878">
    <property type="entry name" value="DYNEIN HEAVY CHAIN 6, AXONEMAL-LIKE-RELATED"/>
    <property type="match status" value="1"/>
</dbReference>
<dbReference type="AlphaFoldDB" id="A0A8S3CQ70"/>
<dbReference type="GO" id="GO:0051959">
    <property type="term" value="F:dynein light intermediate chain binding"/>
    <property type="evidence" value="ECO:0007669"/>
    <property type="project" value="InterPro"/>
</dbReference>
<dbReference type="InterPro" id="IPR026983">
    <property type="entry name" value="DHC"/>
</dbReference>
<name>A0A8S3CQ70_9BILA</name>
<accession>A0A8S3CQ70</accession>
<dbReference type="InterPro" id="IPR042219">
    <property type="entry name" value="AAA_lid_11_sf"/>
</dbReference>
<evidence type="ECO:0000313" key="3">
    <source>
        <dbReference type="Proteomes" id="UP000681967"/>
    </source>
</evidence>
<dbReference type="GO" id="GO:0007018">
    <property type="term" value="P:microtubule-based movement"/>
    <property type="evidence" value="ECO:0007669"/>
    <property type="project" value="InterPro"/>
</dbReference>
<gene>
    <name evidence="2" type="ORF">BYL167_LOCUS53395</name>
</gene>
<organism evidence="2 3">
    <name type="scientific">Rotaria magnacalcarata</name>
    <dbReference type="NCBI Taxonomy" id="392030"/>
    <lineage>
        <taxon>Eukaryota</taxon>
        <taxon>Metazoa</taxon>
        <taxon>Spiralia</taxon>
        <taxon>Gnathifera</taxon>
        <taxon>Rotifera</taxon>
        <taxon>Eurotatoria</taxon>
        <taxon>Bdelloidea</taxon>
        <taxon>Philodinida</taxon>
        <taxon>Philodinidae</taxon>
        <taxon>Rotaria</taxon>
    </lineage>
</organism>
<feature type="domain" description="Dynein heavy chain AAA lid" evidence="1">
    <location>
        <begin position="2"/>
        <end position="59"/>
    </location>
</feature>